<accession>A0AAN4W333</accession>
<organism evidence="8 9">
    <name type="scientific">Persicobacter diffluens</name>
    <dbReference type="NCBI Taxonomy" id="981"/>
    <lineage>
        <taxon>Bacteria</taxon>
        <taxon>Pseudomonadati</taxon>
        <taxon>Bacteroidota</taxon>
        <taxon>Cytophagia</taxon>
        <taxon>Cytophagales</taxon>
        <taxon>Persicobacteraceae</taxon>
        <taxon>Persicobacter</taxon>
    </lineage>
</organism>
<dbReference type="RefSeq" id="WP_338238924.1">
    <property type="nucleotide sequence ID" value="NZ_BQKE01000003.1"/>
</dbReference>
<proteinExistence type="inferred from homology"/>
<evidence type="ECO:0000256" key="3">
    <source>
        <dbReference type="ARBA" id="ARBA00022801"/>
    </source>
</evidence>
<comment type="caution">
    <text evidence="8">The sequence shown here is derived from an EMBL/GenBank/DDBJ whole genome shotgun (WGS) entry which is preliminary data.</text>
</comment>
<dbReference type="PROSITE" id="PS00149">
    <property type="entry name" value="SULFATASE_2"/>
    <property type="match status" value="1"/>
</dbReference>
<feature type="region of interest" description="Disordered" evidence="5">
    <location>
        <begin position="299"/>
        <end position="323"/>
    </location>
</feature>
<sequence>MRQLIFIISLMAFLLGASSAKAQPAESPNIVIIVADDLGFNDVGFNGSTEIYTPTLDQLAEDGVRFTNGYVTHPYCGPSRAGLMTGRYQARFGLEINLTNSPFDIYNGLPLTETTFASRLQQSGYRTAAIGKWHLGGAPNFHPNNRGFDYFYGFLSGGHSYWPESVTTTHPLILKKTGKPHYSANEGCFWPLLRNNNTAEFEEYLTTALSRDAARWVKEGEAPFCLYLAYNAPHAPLEAPKALIDKYAHIENKERRIYAAMIDAMDQGIGMVVDALRESGKLENTLIFFISDNGGIVKKDRDPSEPRQARHDWGDNSPYKGGKGSMLEGGTHVPFIAHWPDGLPKGIVYDQPVISLDITTTAVMLGEGDLSGHEMEGVNLIPFVNGKDRNPPHEALYWRMASGRQWAIRTPTAKYLKPRGETGIEGNMLFDMVKDPYEDQNIIKEQVELRRELAELWNKWNAHNEPNKYLQAGAYQKRRLQFYEQMRKELDEKAAQEKPLVIQ</sequence>
<dbReference type="PANTHER" id="PTHR42693:SF53">
    <property type="entry name" value="ENDO-4-O-SULFATASE"/>
    <property type="match status" value="1"/>
</dbReference>
<reference evidence="8 9" key="1">
    <citation type="submission" date="2021-12" db="EMBL/GenBank/DDBJ databases">
        <title>Genome sequencing of bacteria with rrn-lacking chromosome and rrn-plasmid.</title>
        <authorList>
            <person name="Anda M."/>
            <person name="Iwasaki W."/>
        </authorList>
    </citation>
    <scope>NUCLEOTIDE SEQUENCE [LARGE SCALE GENOMIC DNA]</scope>
    <source>
        <strain evidence="8 9">NBRC 15940</strain>
    </source>
</reference>
<dbReference type="PANTHER" id="PTHR42693">
    <property type="entry name" value="ARYLSULFATASE FAMILY MEMBER"/>
    <property type="match status" value="1"/>
</dbReference>
<keyword evidence="3" id="KW-0378">Hydrolase</keyword>
<evidence type="ECO:0000256" key="5">
    <source>
        <dbReference type="SAM" id="MobiDB-lite"/>
    </source>
</evidence>
<dbReference type="GO" id="GO:0046872">
    <property type="term" value="F:metal ion binding"/>
    <property type="evidence" value="ECO:0007669"/>
    <property type="project" value="UniProtKB-KW"/>
</dbReference>
<evidence type="ECO:0000256" key="6">
    <source>
        <dbReference type="SAM" id="SignalP"/>
    </source>
</evidence>
<evidence type="ECO:0000256" key="1">
    <source>
        <dbReference type="ARBA" id="ARBA00008779"/>
    </source>
</evidence>
<dbReference type="Gene3D" id="3.40.720.10">
    <property type="entry name" value="Alkaline Phosphatase, subunit A"/>
    <property type="match status" value="1"/>
</dbReference>
<evidence type="ECO:0000256" key="4">
    <source>
        <dbReference type="ARBA" id="ARBA00022837"/>
    </source>
</evidence>
<comment type="similarity">
    <text evidence="1">Belongs to the sulfatase family.</text>
</comment>
<protein>
    <submittedName>
        <fullName evidence="8">N-acetylgalactosamine-6-sulfatase</fullName>
    </submittedName>
</protein>
<dbReference type="EMBL" id="BQKE01000003">
    <property type="protein sequence ID" value="GJM63811.1"/>
    <property type="molecule type" value="Genomic_DNA"/>
</dbReference>
<dbReference type="AlphaFoldDB" id="A0AAN4W333"/>
<dbReference type="SUPFAM" id="SSF53649">
    <property type="entry name" value="Alkaline phosphatase-like"/>
    <property type="match status" value="1"/>
</dbReference>
<dbReference type="Pfam" id="PF00884">
    <property type="entry name" value="Sulfatase"/>
    <property type="match status" value="1"/>
</dbReference>
<keyword evidence="6" id="KW-0732">Signal</keyword>
<dbReference type="InterPro" id="IPR000917">
    <property type="entry name" value="Sulfatase_N"/>
</dbReference>
<feature type="signal peptide" evidence="6">
    <location>
        <begin position="1"/>
        <end position="22"/>
    </location>
</feature>
<feature type="compositionally biased region" description="Basic and acidic residues" evidence="5">
    <location>
        <begin position="299"/>
        <end position="314"/>
    </location>
</feature>
<evidence type="ECO:0000259" key="7">
    <source>
        <dbReference type="Pfam" id="PF00884"/>
    </source>
</evidence>
<keyword evidence="2" id="KW-0479">Metal-binding</keyword>
<evidence type="ECO:0000313" key="9">
    <source>
        <dbReference type="Proteomes" id="UP001310022"/>
    </source>
</evidence>
<dbReference type="InterPro" id="IPR017850">
    <property type="entry name" value="Alkaline_phosphatase_core_sf"/>
</dbReference>
<dbReference type="Gene3D" id="3.30.1120.10">
    <property type="match status" value="1"/>
</dbReference>
<evidence type="ECO:0000313" key="8">
    <source>
        <dbReference type="EMBL" id="GJM63811.1"/>
    </source>
</evidence>
<dbReference type="InterPro" id="IPR024607">
    <property type="entry name" value="Sulfatase_CS"/>
</dbReference>
<dbReference type="GO" id="GO:0004065">
    <property type="term" value="F:arylsulfatase activity"/>
    <property type="evidence" value="ECO:0007669"/>
    <property type="project" value="TreeGrafter"/>
</dbReference>
<dbReference type="Proteomes" id="UP001310022">
    <property type="component" value="Unassembled WGS sequence"/>
</dbReference>
<feature type="domain" description="Sulfatase N-terminal" evidence="7">
    <location>
        <begin position="28"/>
        <end position="363"/>
    </location>
</feature>
<keyword evidence="9" id="KW-1185">Reference proteome</keyword>
<keyword evidence="4" id="KW-0106">Calcium</keyword>
<dbReference type="InterPro" id="IPR050738">
    <property type="entry name" value="Sulfatase"/>
</dbReference>
<name>A0AAN4W333_9BACT</name>
<evidence type="ECO:0000256" key="2">
    <source>
        <dbReference type="ARBA" id="ARBA00022723"/>
    </source>
</evidence>
<feature type="chain" id="PRO_5042909336" evidence="6">
    <location>
        <begin position="23"/>
        <end position="503"/>
    </location>
</feature>
<gene>
    <name evidence="8" type="ORF">PEDI_43630</name>
</gene>